<organism evidence="1 2">
    <name type="scientific">Dendrobium nobile</name>
    <name type="common">Orchid</name>
    <dbReference type="NCBI Taxonomy" id="94219"/>
    <lineage>
        <taxon>Eukaryota</taxon>
        <taxon>Viridiplantae</taxon>
        <taxon>Streptophyta</taxon>
        <taxon>Embryophyta</taxon>
        <taxon>Tracheophyta</taxon>
        <taxon>Spermatophyta</taxon>
        <taxon>Magnoliopsida</taxon>
        <taxon>Liliopsida</taxon>
        <taxon>Asparagales</taxon>
        <taxon>Orchidaceae</taxon>
        <taxon>Epidendroideae</taxon>
        <taxon>Malaxideae</taxon>
        <taxon>Dendrobiinae</taxon>
        <taxon>Dendrobium</taxon>
    </lineage>
</organism>
<protein>
    <submittedName>
        <fullName evidence="1">Uncharacterized protein</fullName>
    </submittedName>
</protein>
<dbReference type="EMBL" id="JAGYWB010000008">
    <property type="protein sequence ID" value="KAI0514118.1"/>
    <property type="molecule type" value="Genomic_DNA"/>
</dbReference>
<keyword evidence="2" id="KW-1185">Reference proteome</keyword>
<reference evidence="1" key="1">
    <citation type="journal article" date="2022" name="Front. Genet.">
        <title>Chromosome-Scale Assembly of the Dendrobium nobile Genome Provides Insights Into the Molecular Mechanism of the Biosynthesis of the Medicinal Active Ingredient of Dendrobium.</title>
        <authorList>
            <person name="Xu Q."/>
            <person name="Niu S.-C."/>
            <person name="Li K.-L."/>
            <person name="Zheng P.-J."/>
            <person name="Zhang X.-J."/>
            <person name="Jia Y."/>
            <person name="Liu Y."/>
            <person name="Niu Y.-X."/>
            <person name="Yu L.-H."/>
            <person name="Chen D.-F."/>
            <person name="Zhang G.-Q."/>
        </authorList>
    </citation>
    <scope>NUCLEOTIDE SEQUENCE</scope>
    <source>
        <tissue evidence="1">Leaf</tissue>
    </source>
</reference>
<evidence type="ECO:0000313" key="2">
    <source>
        <dbReference type="Proteomes" id="UP000829196"/>
    </source>
</evidence>
<comment type="caution">
    <text evidence="1">The sequence shown here is derived from an EMBL/GenBank/DDBJ whole genome shotgun (WGS) entry which is preliminary data.</text>
</comment>
<gene>
    <name evidence="1" type="ORF">KFK09_010152</name>
</gene>
<evidence type="ECO:0000313" key="1">
    <source>
        <dbReference type="EMBL" id="KAI0514118.1"/>
    </source>
</evidence>
<dbReference type="Proteomes" id="UP000829196">
    <property type="component" value="Unassembled WGS sequence"/>
</dbReference>
<accession>A0A8T3BLR6</accession>
<sequence>MQHFWIEIQLQRRAKFRRNLEIEQNSGVVRKLGRISPAFGQNSSVVPISGRIAAFGQKSDDARAEFWQRSGKIPPAVVEEFLPS</sequence>
<proteinExistence type="predicted"/>
<dbReference type="AlphaFoldDB" id="A0A8T3BLR6"/>
<name>A0A8T3BLR6_DENNO</name>